<evidence type="ECO:0000313" key="2">
    <source>
        <dbReference type="Proteomes" id="UP000289650"/>
    </source>
</evidence>
<dbReference type="InterPro" id="IPR047737">
    <property type="entry name" value="LysC"/>
</dbReference>
<protein>
    <submittedName>
        <fullName evidence="1">Peptidase</fullName>
    </submittedName>
</protein>
<accession>A0A4Q2AQK7</accession>
<dbReference type="NCBIfam" id="NF038368">
    <property type="entry name" value="P2_Rz1"/>
    <property type="match status" value="1"/>
</dbReference>
<reference evidence="1 2" key="1">
    <citation type="submission" date="2018-08" db="EMBL/GenBank/DDBJ databases">
        <title>Mountain-cultivated ginseng endophyte, Burkholderia stabilis and its activity against ginseng root rot disease.</title>
        <authorList>
            <person name="Tapan Kumar M."/>
            <person name="Bae H."/>
            <person name="Shanmugam G."/>
            <person name="Jeon J."/>
        </authorList>
    </citation>
    <scope>NUCLEOTIDE SEQUENCE [LARGE SCALE GENOMIC DNA]</scope>
    <source>
        <strain evidence="1 2">EB159</strain>
    </source>
</reference>
<dbReference type="EMBL" id="QWEX01000001">
    <property type="protein sequence ID" value="RXV72419.1"/>
    <property type="molecule type" value="Genomic_DNA"/>
</dbReference>
<name>A0A4Q2AQK7_9BURK</name>
<gene>
    <name evidence="1" type="ORF">D1006_08735</name>
</gene>
<dbReference type="Proteomes" id="UP000289650">
    <property type="component" value="Unassembled WGS sequence"/>
</dbReference>
<sequence>MSPCTLPMLAPRTNGELDGALTLAKAAWATCAAKVDMIAACQAGTPAPDHGAHAHD</sequence>
<comment type="caution">
    <text evidence="1">The sequence shown here is derived from an EMBL/GenBank/DDBJ whole genome shotgun (WGS) entry which is preliminary data.</text>
</comment>
<dbReference type="Pfam" id="PF23793">
    <property type="entry name" value="LysC"/>
    <property type="match status" value="1"/>
</dbReference>
<organism evidence="1 2">
    <name type="scientific">Burkholderia stabilis</name>
    <dbReference type="NCBI Taxonomy" id="95485"/>
    <lineage>
        <taxon>Bacteria</taxon>
        <taxon>Pseudomonadati</taxon>
        <taxon>Pseudomonadota</taxon>
        <taxon>Betaproteobacteria</taxon>
        <taxon>Burkholderiales</taxon>
        <taxon>Burkholderiaceae</taxon>
        <taxon>Burkholderia</taxon>
        <taxon>Burkholderia cepacia complex</taxon>
    </lineage>
</organism>
<evidence type="ECO:0000313" key="1">
    <source>
        <dbReference type="EMBL" id="RXV72419.1"/>
    </source>
</evidence>
<proteinExistence type="predicted"/>
<dbReference type="InterPro" id="IPR058979">
    <property type="entry name" value="LysC-like"/>
</dbReference>
<dbReference type="AlphaFoldDB" id="A0A4Q2AQK7"/>